<keyword evidence="2" id="KW-0333">Golgi apparatus</keyword>
<evidence type="ECO:0000256" key="4">
    <source>
        <dbReference type="ARBA" id="ARBA00023136"/>
    </source>
</evidence>
<dbReference type="AlphaFoldDB" id="A0AAD5PKP5"/>
<name>A0AAD5PKP5_9FUNG</name>
<dbReference type="InterPro" id="IPR018244">
    <property type="entry name" value="Allrgn_V5/Tpx1_CS"/>
</dbReference>
<evidence type="ECO:0000256" key="3">
    <source>
        <dbReference type="ARBA" id="ARBA00023054"/>
    </source>
</evidence>
<reference evidence="12" key="1">
    <citation type="journal article" date="2022" name="IScience">
        <title>Evolution of zygomycete secretomes and the origins of terrestrial fungal ecologies.</title>
        <authorList>
            <person name="Chang Y."/>
            <person name="Wang Y."/>
            <person name="Mondo S."/>
            <person name="Ahrendt S."/>
            <person name="Andreopoulos W."/>
            <person name="Barry K."/>
            <person name="Beard J."/>
            <person name="Benny G.L."/>
            <person name="Blankenship S."/>
            <person name="Bonito G."/>
            <person name="Cuomo C."/>
            <person name="Desiro A."/>
            <person name="Gervers K.A."/>
            <person name="Hundley H."/>
            <person name="Kuo A."/>
            <person name="LaButti K."/>
            <person name="Lang B.F."/>
            <person name="Lipzen A."/>
            <person name="O'Donnell K."/>
            <person name="Pangilinan J."/>
            <person name="Reynolds N."/>
            <person name="Sandor L."/>
            <person name="Smith M.E."/>
            <person name="Tsang A."/>
            <person name="Grigoriev I.V."/>
            <person name="Stajich J.E."/>
            <person name="Spatafora J.W."/>
        </authorList>
    </citation>
    <scope>NUCLEOTIDE SEQUENCE</scope>
    <source>
        <strain evidence="12">RSA 2281</strain>
    </source>
</reference>
<keyword evidence="3" id="KW-0175">Coiled coil</keyword>
<dbReference type="InterPro" id="IPR014044">
    <property type="entry name" value="CAP_dom"/>
</dbReference>
<keyword evidence="13" id="KW-1185">Reference proteome</keyword>
<evidence type="ECO:0000313" key="12">
    <source>
        <dbReference type="EMBL" id="KAI9275783.1"/>
    </source>
</evidence>
<organism evidence="12 13">
    <name type="scientific">Phascolomyces articulosus</name>
    <dbReference type="NCBI Taxonomy" id="60185"/>
    <lineage>
        <taxon>Eukaryota</taxon>
        <taxon>Fungi</taxon>
        <taxon>Fungi incertae sedis</taxon>
        <taxon>Mucoromycota</taxon>
        <taxon>Mucoromycotina</taxon>
        <taxon>Mucoromycetes</taxon>
        <taxon>Mucorales</taxon>
        <taxon>Lichtheimiaceae</taxon>
        <taxon>Phascolomyces</taxon>
    </lineage>
</organism>
<dbReference type="Proteomes" id="UP001209540">
    <property type="component" value="Unassembled WGS sequence"/>
</dbReference>
<comment type="subcellular location">
    <subcellularLocation>
        <location evidence="6">Golgi apparatus membrane</location>
        <topology evidence="6">Lipid-anchor</topology>
    </subcellularLocation>
</comment>
<proteinExistence type="predicted"/>
<evidence type="ECO:0000313" key="13">
    <source>
        <dbReference type="Proteomes" id="UP001209540"/>
    </source>
</evidence>
<reference evidence="12" key="2">
    <citation type="submission" date="2023-02" db="EMBL/GenBank/DDBJ databases">
        <authorList>
            <consortium name="DOE Joint Genome Institute"/>
            <person name="Mondo S.J."/>
            <person name="Chang Y."/>
            <person name="Wang Y."/>
            <person name="Ahrendt S."/>
            <person name="Andreopoulos W."/>
            <person name="Barry K."/>
            <person name="Beard J."/>
            <person name="Benny G.L."/>
            <person name="Blankenship S."/>
            <person name="Bonito G."/>
            <person name="Cuomo C."/>
            <person name="Desiro A."/>
            <person name="Gervers K.A."/>
            <person name="Hundley H."/>
            <person name="Kuo A."/>
            <person name="LaButti K."/>
            <person name="Lang B.F."/>
            <person name="Lipzen A."/>
            <person name="O'Donnell K."/>
            <person name="Pangilinan J."/>
            <person name="Reynolds N."/>
            <person name="Sandor L."/>
            <person name="Smith M.W."/>
            <person name="Tsang A."/>
            <person name="Grigoriev I.V."/>
            <person name="Stajich J.E."/>
            <person name="Spatafora J.W."/>
        </authorList>
    </citation>
    <scope>NUCLEOTIDE SEQUENCE</scope>
    <source>
        <strain evidence="12">RSA 2281</strain>
    </source>
</reference>
<keyword evidence="10" id="KW-0732">Signal</keyword>
<comment type="caution">
    <text evidence="12">The sequence shown here is derived from an EMBL/GenBank/DDBJ whole genome shotgun (WGS) entry which is preliminary data.</text>
</comment>
<feature type="chain" id="PRO_5042143402" description="Golgi-associated plant pathogenesis-related protein 1" evidence="10">
    <location>
        <begin position="22"/>
        <end position="160"/>
    </location>
</feature>
<evidence type="ECO:0000256" key="10">
    <source>
        <dbReference type="SAM" id="SignalP"/>
    </source>
</evidence>
<evidence type="ECO:0000256" key="8">
    <source>
        <dbReference type="ARBA" id="ARBA00069728"/>
    </source>
</evidence>
<evidence type="ECO:0000256" key="5">
    <source>
        <dbReference type="ARBA" id="ARBA00023288"/>
    </source>
</evidence>
<dbReference type="PANTHER" id="PTHR10334">
    <property type="entry name" value="CYSTEINE-RICH SECRETORY PROTEIN-RELATED"/>
    <property type="match status" value="1"/>
</dbReference>
<feature type="signal peptide" evidence="10">
    <location>
        <begin position="1"/>
        <end position="21"/>
    </location>
</feature>
<evidence type="ECO:0000256" key="6">
    <source>
        <dbReference type="ARBA" id="ARBA00037794"/>
    </source>
</evidence>
<dbReference type="SMART" id="SM00198">
    <property type="entry name" value="SCP"/>
    <property type="match status" value="1"/>
</dbReference>
<dbReference type="PRINTS" id="PR00837">
    <property type="entry name" value="V5TPXLIKE"/>
</dbReference>
<dbReference type="PROSITE" id="PS01010">
    <property type="entry name" value="CRISP_2"/>
    <property type="match status" value="1"/>
</dbReference>
<evidence type="ECO:0000256" key="1">
    <source>
        <dbReference type="ARBA" id="ARBA00022707"/>
    </source>
</evidence>
<accession>A0AAD5PKP5</accession>
<feature type="domain" description="SCP" evidence="11">
    <location>
        <begin position="25"/>
        <end position="146"/>
    </location>
</feature>
<dbReference type="EMBL" id="JAIXMP010000003">
    <property type="protein sequence ID" value="KAI9275783.1"/>
    <property type="molecule type" value="Genomic_DNA"/>
</dbReference>
<evidence type="ECO:0000259" key="11">
    <source>
        <dbReference type="SMART" id="SM00198"/>
    </source>
</evidence>
<keyword evidence="5" id="KW-0449">Lipoprotein</keyword>
<gene>
    <name evidence="12" type="ORF">BDA99DRAFT_545379</name>
</gene>
<dbReference type="GO" id="GO:0005576">
    <property type="term" value="C:extracellular region"/>
    <property type="evidence" value="ECO:0007669"/>
    <property type="project" value="InterPro"/>
</dbReference>
<keyword evidence="4" id="KW-0472">Membrane</keyword>
<dbReference type="Pfam" id="PF00188">
    <property type="entry name" value="CAP"/>
    <property type="match status" value="1"/>
</dbReference>
<evidence type="ECO:0000256" key="2">
    <source>
        <dbReference type="ARBA" id="ARBA00023034"/>
    </source>
</evidence>
<dbReference type="PROSITE" id="PS01009">
    <property type="entry name" value="CRISP_1"/>
    <property type="match status" value="1"/>
</dbReference>
<sequence>MRPIPFIFTILLLGLIQVAQAISKVTAKNALNIHNKYRALHGVPALQWNTTLEKYAQNYSKNCEFKHSGGPYGENLGWGYAKLPDSIDAWYNEEGNYDYNNPAFTAGHFTAMVWKSTTQLGCGIKSCDNGAHFYICNYYPPGNMMGDNFAYFKENVLPPK</sequence>
<evidence type="ECO:0000256" key="9">
    <source>
        <dbReference type="ARBA" id="ARBA00075475"/>
    </source>
</evidence>
<dbReference type="Gene3D" id="3.40.33.10">
    <property type="entry name" value="CAP"/>
    <property type="match status" value="1"/>
</dbReference>
<dbReference type="GO" id="GO:0000139">
    <property type="term" value="C:Golgi membrane"/>
    <property type="evidence" value="ECO:0007669"/>
    <property type="project" value="UniProtKB-SubCell"/>
</dbReference>
<evidence type="ECO:0000256" key="7">
    <source>
        <dbReference type="ARBA" id="ARBA00063947"/>
    </source>
</evidence>
<dbReference type="InterPro" id="IPR035940">
    <property type="entry name" value="CAP_sf"/>
</dbReference>
<protein>
    <recommendedName>
        <fullName evidence="8">Golgi-associated plant pathogenesis-related protein 1</fullName>
    </recommendedName>
    <alternativeName>
        <fullName evidence="9">Glioma pathogenesis-related protein 2</fullName>
    </alternativeName>
</protein>
<dbReference type="InterPro" id="IPR001283">
    <property type="entry name" value="CRISP-related"/>
</dbReference>
<dbReference type="FunFam" id="3.40.33.10:FF:000015">
    <property type="entry name" value="Golgi-associated plant pathogenesis-related protein 1"/>
    <property type="match status" value="1"/>
</dbReference>
<dbReference type="SUPFAM" id="SSF55797">
    <property type="entry name" value="PR-1-like"/>
    <property type="match status" value="1"/>
</dbReference>
<keyword evidence="1" id="KW-0519">Myristate</keyword>
<comment type="subunit">
    <text evidence="7">Homodimer. Interacts with CAV1.</text>
</comment>